<evidence type="ECO:0008006" key="4">
    <source>
        <dbReference type="Google" id="ProtNLM"/>
    </source>
</evidence>
<comment type="caution">
    <text evidence="2">The sequence shown here is derived from an EMBL/GenBank/DDBJ whole genome shotgun (WGS) entry which is preliminary data.</text>
</comment>
<gene>
    <name evidence="2" type="ORF">COU89_02130</name>
</gene>
<keyword evidence="1" id="KW-0472">Membrane</keyword>
<dbReference type="AlphaFoldDB" id="A0A2M8KUU6"/>
<organism evidence="2 3">
    <name type="scientific">Candidatus Roizmanbacteria bacterium CG10_big_fil_rev_8_21_14_0_10_45_7</name>
    <dbReference type="NCBI Taxonomy" id="1974854"/>
    <lineage>
        <taxon>Bacteria</taxon>
        <taxon>Candidatus Roizmaniibacteriota</taxon>
    </lineage>
</organism>
<evidence type="ECO:0000313" key="3">
    <source>
        <dbReference type="Proteomes" id="UP000231569"/>
    </source>
</evidence>
<dbReference type="EMBL" id="PFEE01000047">
    <property type="protein sequence ID" value="PJE63660.1"/>
    <property type="molecule type" value="Genomic_DNA"/>
</dbReference>
<keyword evidence="1" id="KW-0812">Transmembrane</keyword>
<name>A0A2M8KUU6_9BACT</name>
<dbReference type="Proteomes" id="UP000231569">
    <property type="component" value="Unassembled WGS sequence"/>
</dbReference>
<keyword evidence="1" id="KW-1133">Transmembrane helix</keyword>
<sequence length="150" mass="16092">MDPKKILIGVVVLAIIGVAVIQLGNNGTGINQKPQTIQGQPTVTVEVMKKSKYADGQYTAIGNYISPAQREEIEITLTLKDGVVTDAAFTGKATHEKSMAMQRLFSEGYKEQVVGKPINEIALTVVNGSSLTPKGFMDALQKIKTEAVQS</sequence>
<evidence type="ECO:0000256" key="1">
    <source>
        <dbReference type="SAM" id="Phobius"/>
    </source>
</evidence>
<reference evidence="3" key="1">
    <citation type="submission" date="2017-09" db="EMBL/GenBank/DDBJ databases">
        <title>Depth-based differentiation of microbial function through sediment-hosted aquifers and enrichment of novel symbionts in the deep terrestrial subsurface.</title>
        <authorList>
            <person name="Probst A.J."/>
            <person name="Ladd B."/>
            <person name="Jarett J.K."/>
            <person name="Geller-Mcgrath D.E."/>
            <person name="Sieber C.M.K."/>
            <person name="Emerson J.B."/>
            <person name="Anantharaman K."/>
            <person name="Thomas B.C."/>
            <person name="Malmstrom R."/>
            <person name="Stieglmeier M."/>
            <person name="Klingl A."/>
            <person name="Woyke T."/>
            <person name="Ryan C.M."/>
            <person name="Banfield J.F."/>
        </authorList>
    </citation>
    <scope>NUCLEOTIDE SEQUENCE [LARGE SCALE GENOMIC DNA]</scope>
</reference>
<feature type="transmembrane region" description="Helical" evidence="1">
    <location>
        <begin position="6"/>
        <end position="24"/>
    </location>
</feature>
<proteinExistence type="predicted"/>
<protein>
    <recommendedName>
        <fullName evidence="4">FMN-binding domain-containing protein</fullName>
    </recommendedName>
</protein>
<evidence type="ECO:0000313" key="2">
    <source>
        <dbReference type="EMBL" id="PJE63660.1"/>
    </source>
</evidence>
<accession>A0A2M8KUU6</accession>